<accession>A0A448WB00</accession>
<reference evidence="2" key="1">
    <citation type="submission" date="2018-11" db="EMBL/GenBank/DDBJ databases">
        <authorList>
            <consortium name="Pathogen Informatics"/>
        </authorList>
    </citation>
    <scope>NUCLEOTIDE SEQUENCE</scope>
</reference>
<keyword evidence="3" id="KW-1185">Reference proteome</keyword>
<dbReference type="EMBL" id="CAAALY010001540">
    <property type="protein sequence ID" value="VEL07348.1"/>
    <property type="molecule type" value="Genomic_DNA"/>
</dbReference>
<protein>
    <submittedName>
        <fullName evidence="2">Uncharacterized protein</fullName>
    </submittedName>
</protein>
<sequence length="245" mass="27268">MQPFTATVTCASSRRSRSSHARCPRNRSLARELHTIGAKDSSELATVAIKASASPPSAELQSNIVTPYADVQNLIVSTKGPLVKSQSNHMQSVTDAFEAFKAAHSIIPFKQTEAWVQGKILCPFLEKPLYRYDNIMYCFDFSRSLAFFKWSSLHTLPRDILARYNDELMSQVSRLSDALVVALAHREELRLLRETQDDLVLLANAVERRRRRAAREALQATAASTRAFSRGRAGSSTRSIGQVGL</sequence>
<feature type="compositionally biased region" description="Basic residues" evidence="1">
    <location>
        <begin position="14"/>
        <end position="25"/>
    </location>
</feature>
<organism evidence="2 3">
    <name type="scientific">Protopolystoma xenopodis</name>
    <dbReference type="NCBI Taxonomy" id="117903"/>
    <lineage>
        <taxon>Eukaryota</taxon>
        <taxon>Metazoa</taxon>
        <taxon>Spiralia</taxon>
        <taxon>Lophotrochozoa</taxon>
        <taxon>Platyhelminthes</taxon>
        <taxon>Monogenea</taxon>
        <taxon>Polyopisthocotylea</taxon>
        <taxon>Polystomatidea</taxon>
        <taxon>Polystomatidae</taxon>
        <taxon>Protopolystoma</taxon>
    </lineage>
</organism>
<evidence type="ECO:0000313" key="2">
    <source>
        <dbReference type="EMBL" id="VEL07348.1"/>
    </source>
</evidence>
<name>A0A448WB00_9PLAT</name>
<feature type="compositionally biased region" description="Polar residues" evidence="1">
    <location>
        <begin position="1"/>
        <end position="11"/>
    </location>
</feature>
<dbReference type="AlphaFoldDB" id="A0A448WB00"/>
<evidence type="ECO:0000313" key="3">
    <source>
        <dbReference type="Proteomes" id="UP000784294"/>
    </source>
</evidence>
<feature type="region of interest" description="Disordered" evidence="1">
    <location>
        <begin position="1"/>
        <end position="27"/>
    </location>
</feature>
<dbReference type="Proteomes" id="UP000784294">
    <property type="component" value="Unassembled WGS sequence"/>
</dbReference>
<proteinExistence type="predicted"/>
<evidence type="ECO:0000256" key="1">
    <source>
        <dbReference type="SAM" id="MobiDB-lite"/>
    </source>
</evidence>
<comment type="caution">
    <text evidence="2">The sequence shown here is derived from an EMBL/GenBank/DDBJ whole genome shotgun (WGS) entry which is preliminary data.</text>
</comment>
<gene>
    <name evidence="2" type="ORF">PXEA_LOCUS788</name>
</gene>